<accession>A0A3G8XLN4</accession>
<gene>
    <name evidence="2" type="ORF">EIB73_13490</name>
</gene>
<dbReference type="OrthoDB" id="1259423at2"/>
<dbReference type="Proteomes" id="UP000270185">
    <property type="component" value="Chromosome"/>
</dbReference>
<feature type="chain" id="PRO_5018048879" evidence="1">
    <location>
        <begin position="26"/>
        <end position="103"/>
    </location>
</feature>
<reference evidence="3" key="1">
    <citation type="submission" date="2018-11" db="EMBL/GenBank/DDBJ databases">
        <title>Proposal to divide the Flavobacteriaceae and reorganize its genera based on Amino Acid Identity values calculated from whole genome sequences.</title>
        <authorList>
            <person name="Nicholson A.C."/>
            <person name="Gulvik C.A."/>
            <person name="Whitney A.M."/>
            <person name="Humrighouse B.W."/>
            <person name="Bell M."/>
            <person name="Holmes B."/>
            <person name="Steigerwalt A.G."/>
            <person name="Villarma A."/>
            <person name="Sheth M."/>
            <person name="Batra D."/>
            <person name="Pryor J."/>
            <person name="Bernardet J.-F."/>
            <person name="Hugo C."/>
            <person name="Kampfer P."/>
            <person name="Newman J.D."/>
            <person name="McQuiston J.R."/>
        </authorList>
    </citation>
    <scope>NUCLEOTIDE SEQUENCE [LARGE SCALE GENOMIC DNA]</scope>
    <source>
        <strain evidence="3">G0081</strain>
    </source>
</reference>
<protein>
    <submittedName>
        <fullName evidence="2">Uncharacterized protein</fullName>
    </submittedName>
</protein>
<dbReference type="EMBL" id="CP034159">
    <property type="protein sequence ID" value="AZI34122.1"/>
    <property type="molecule type" value="Genomic_DNA"/>
</dbReference>
<sequence length="103" mass="11088">MKTIKFLKFNLMAIVAVFVINTAMSFNKPEKKEGSQTFYYSSSGMSAGDFAIPSHWQPGNPGDCETEGLKPCTIVVPEGQTLSGFLAGKNNDAVLAVSIGRRP</sequence>
<dbReference type="KEGG" id="ccas:EIB73_13490"/>
<organism evidence="2 3">
    <name type="scientific">Kaistella carnis</name>
    <dbReference type="NCBI Taxonomy" id="1241979"/>
    <lineage>
        <taxon>Bacteria</taxon>
        <taxon>Pseudomonadati</taxon>
        <taxon>Bacteroidota</taxon>
        <taxon>Flavobacteriia</taxon>
        <taxon>Flavobacteriales</taxon>
        <taxon>Weeksellaceae</taxon>
        <taxon>Chryseobacterium group</taxon>
        <taxon>Kaistella</taxon>
    </lineage>
</organism>
<evidence type="ECO:0000313" key="3">
    <source>
        <dbReference type="Proteomes" id="UP000270185"/>
    </source>
</evidence>
<dbReference type="AlphaFoldDB" id="A0A3G8XLN4"/>
<feature type="signal peptide" evidence="1">
    <location>
        <begin position="1"/>
        <end position="25"/>
    </location>
</feature>
<dbReference type="RefSeq" id="WP_125025758.1">
    <property type="nucleotide sequence ID" value="NZ_CP034159.1"/>
</dbReference>
<proteinExistence type="predicted"/>
<keyword evidence="1" id="KW-0732">Signal</keyword>
<evidence type="ECO:0000256" key="1">
    <source>
        <dbReference type="SAM" id="SignalP"/>
    </source>
</evidence>
<evidence type="ECO:0000313" key="2">
    <source>
        <dbReference type="EMBL" id="AZI34122.1"/>
    </source>
</evidence>
<keyword evidence="3" id="KW-1185">Reference proteome</keyword>
<name>A0A3G8XLN4_9FLAO</name>